<evidence type="ECO:0000256" key="8">
    <source>
        <dbReference type="ARBA" id="ARBA00023054"/>
    </source>
</evidence>
<reference evidence="16 17" key="1">
    <citation type="submission" date="2017-01" db="EMBL/GenBank/DDBJ databases">
        <authorList>
            <person name="Erauso G."/>
        </authorList>
    </citation>
    <scope>NUCLEOTIDE SEQUENCE [LARGE SCALE GENOMIC DNA]</scope>
    <source>
        <strain evidence="16">MESINF1</strain>
    </source>
</reference>
<keyword evidence="9 12" id="KW-0030">Aminoacyl-tRNA synthetase</keyword>
<feature type="domain" description="Valyl-tRNA synthetase tRNA-binding arm" evidence="15">
    <location>
        <begin position="802"/>
        <end position="866"/>
    </location>
</feature>
<keyword evidence="8 12" id="KW-0175">Coiled coil</keyword>
<dbReference type="InterPro" id="IPR010978">
    <property type="entry name" value="tRNA-bd_arm"/>
</dbReference>
<dbReference type="PANTHER" id="PTHR11946:SF93">
    <property type="entry name" value="VALINE--TRNA LIGASE, CHLOROPLASTIC_MITOCHONDRIAL 2"/>
    <property type="match status" value="1"/>
</dbReference>
<dbReference type="InterPro" id="IPR037118">
    <property type="entry name" value="Val-tRNA_synth_C_sf"/>
</dbReference>
<comment type="subunit">
    <text evidence="2 12">Monomer.</text>
</comment>
<evidence type="ECO:0000259" key="13">
    <source>
        <dbReference type="Pfam" id="PF00133"/>
    </source>
</evidence>
<keyword evidence="7 12" id="KW-0648">Protein biosynthesis</keyword>
<evidence type="ECO:0000256" key="10">
    <source>
        <dbReference type="ARBA" id="ARBA00047552"/>
    </source>
</evidence>
<dbReference type="FunFam" id="1.10.287.380:FF:000001">
    <property type="entry name" value="Valine--tRNA ligase"/>
    <property type="match status" value="1"/>
</dbReference>
<evidence type="ECO:0000256" key="9">
    <source>
        <dbReference type="ARBA" id="ARBA00023146"/>
    </source>
</evidence>
<evidence type="ECO:0000256" key="5">
    <source>
        <dbReference type="ARBA" id="ARBA00022741"/>
    </source>
</evidence>
<dbReference type="AlphaFoldDB" id="A0A7Z7PQ78"/>
<dbReference type="InterPro" id="IPR009080">
    <property type="entry name" value="tRNAsynth_Ia_anticodon-bd"/>
</dbReference>
<dbReference type="Proteomes" id="UP000250796">
    <property type="component" value="Chromosome MESINF"/>
</dbReference>
<dbReference type="Gene3D" id="3.40.50.620">
    <property type="entry name" value="HUPs"/>
    <property type="match status" value="2"/>
</dbReference>
<keyword evidence="5 12" id="KW-0547">Nucleotide-binding</keyword>
<dbReference type="CDD" id="cd07962">
    <property type="entry name" value="Anticodon_Ia_Val"/>
    <property type="match status" value="1"/>
</dbReference>
<evidence type="ECO:0000256" key="2">
    <source>
        <dbReference type="ARBA" id="ARBA00011245"/>
    </source>
</evidence>
<comment type="caution">
    <text evidence="12">Lacks conserved residue(s) required for the propagation of feature annotation.</text>
</comment>
<evidence type="ECO:0000313" key="17">
    <source>
        <dbReference type="Proteomes" id="UP000250796"/>
    </source>
</evidence>
<dbReference type="FunFam" id="1.10.730.10:FF:000014">
    <property type="entry name" value="Valine--tRNA ligase"/>
    <property type="match status" value="1"/>
</dbReference>
<comment type="catalytic activity">
    <reaction evidence="10 12">
        <text>tRNA(Val) + L-valine + ATP = L-valyl-tRNA(Val) + AMP + diphosphate</text>
        <dbReference type="Rhea" id="RHEA:10704"/>
        <dbReference type="Rhea" id="RHEA-COMP:9672"/>
        <dbReference type="Rhea" id="RHEA-COMP:9708"/>
        <dbReference type="ChEBI" id="CHEBI:30616"/>
        <dbReference type="ChEBI" id="CHEBI:33019"/>
        <dbReference type="ChEBI" id="CHEBI:57762"/>
        <dbReference type="ChEBI" id="CHEBI:78442"/>
        <dbReference type="ChEBI" id="CHEBI:78537"/>
        <dbReference type="ChEBI" id="CHEBI:456215"/>
        <dbReference type="EC" id="6.1.1.9"/>
    </reaction>
</comment>
<feature type="domain" description="Methionyl/Valyl/Leucyl/Isoleucyl-tRNA synthetase anticodon-binding" evidence="14">
    <location>
        <begin position="604"/>
        <end position="750"/>
    </location>
</feature>
<dbReference type="HAMAP" id="MF_02004">
    <property type="entry name" value="Val_tRNA_synth_type1"/>
    <property type="match status" value="1"/>
</dbReference>
<feature type="short sequence motif" description="'KMSKS' region" evidence="12">
    <location>
        <begin position="522"/>
        <end position="526"/>
    </location>
</feature>
<comment type="function">
    <text evidence="12">Catalyzes the attachment of valine to tRNA(Val). As ValRS can inadvertently accommodate and process structurally similar amino acids such as threonine, to avoid such errors, it has a 'posttransfer' editing activity that hydrolyzes mischarged Thr-tRNA(Val) in a tRNA-dependent manner.</text>
</comment>
<dbReference type="NCBIfam" id="NF004349">
    <property type="entry name" value="PRK05729.1"/>
    <property type="match status" value="1"/>
</dbReference>
<keyword evidence="3 12" id="KW-0963">Cytoplasm</keyword>
<dbReference type="InterPro" id="IPR009008">
    <property type="entry name" value="Val/Leu/Ile-tRNA-synth_edit"/>
</dbReference>
<dbReference type="InterPro" id="IPR033705">
    <property type="entry name" value="Anticodon_Ia_Val"/>
</dbReference>
<dbReference type="SUPFAM" id="SSF52374">
    <property type="entry name" value="Nucleotidylyl transferase"/>
    <property type="match status" value="1"/>
</dbReference>
<comment type="domain">
    <text evidence="12">The C-terminal coiled-coil domain is crucial for aminoacylation activity.</text>
</comment>
<dbReference type="FunFam" id="3.40.50.620:FF:000032">
    <property type="entry name" value="Valine--tRNA ligase"/>
    <property type="match status" value="1"/>
</dbReference>
<proteinExistence type="inferred from homology"/>
<keyword evidence="17" id="KW-1185">Reference proteome</keyword>
<dbReference type="RefSeq" id="WP_169699991.1">
    <property type="nucleotide sequence ID" value="NZ_LS974202.1"/>
</dbReference>
<dbReference type="SUPFAM" id="SSF50677">
    <property type="entry name" value="ValRS/IleRS/LeuRS editing domain"/>
    <property type="match status" value="1"/>
</dbReference>
<evidence type="ECO:0000256" key="4">
    <source>
        <dbReference type="ARBA" id="ARBA00022598"/>
    </source>
</evidence>
<evidence type="ECO:0000313" key="16">
    <source>
        <dbReference type="EMBL" id="SSC13855.1"/>
    </source>
</evidence>
<dbReference type="FunFam" id="3.90.740.10:FF:000005">
    <property type="entry name" value="Valine--tRNA ligase, mitochondrial"/>
    <property type="match status" value="1"/>
</dbReference>
<comment type="subcellular location">
    <subcellularLocation>
        <location evidence="1 12">Cytoplasm</location>
    </subcellularLocation>
</comment>
<name>A0A7Z7PQ78_9BACT</name>
<dbReference type="InterPro" id="IPR002300">
    <property type="entry name" value="aa-tRNA-synth_Ia"/>
</dbReference>
<dbReference type="Gene3D" id="1.10.287.380">
    <property type="entry name" value="Valyl-tRNA synthetase, C-terminal domain"/>
    <property type="match status" value="1"/>
</dbReference>
<dbReference type="GO" id="GO:0005524">
    <property type="term" value="F:ATP binding"/>
    <property type="evidence" value="ECO:0007669"/>
    <property type="project" value="UniProtKB-UniRule"/>
</dbReference>
<comment type="similarity">
    <text evidence="11 12">Belongs to the class-I aminoacyl-tRNA synthetase family. ValS type 1 subfamily.</text>
</comment>
<evidence type="ECO:0000259" key="15">
    <source>
        <dbReference type="Pfam" id="PF10458"/>
    </source>
</evidence>
<dbReference type="InterPro" id="IPR002303">
    <property type="entry name" value="Valyl-tRNA_ligase"/>
</dbReference>
<dbReference type="NCBIfam" id="TIGR00422">
    <property type="entry name" value="valS"/>
    <property type="match status" value="1"/>
</dbReference>
<protein>
    <recommendedName>
        <fullName evidence="12">Valine--tRNA ligase</fullName>
        <ecNumber evidence="12">6.1.1.9</ecNumber>
    </recommendedName>
    <alternativeName>
        <fullName evidence="12">Valyl-tRNA synthetase</fullName>
        <shortName evidence="12">ValRS</shortName>
    </alternativeName>
</protein>
<dbReference type="GO" id="GO:0005829">
    <property type="term" value="C:cytosol"/>
    <property type="evidence" value="ECO:0007669"/>
    <property type="project" value="TreeGrafter"/>
</dbReference>
<accession>A0A7Z7PQ78</accession>
<dbReference type="KEGG" id="minf:MESINF_2415"/>
<dbReference type="EMBL" id="LS974202">
    <property type="protein sequence ID" value="SSC13855.1"/>
    <property type="molecule type" value="Genomic_DNA"/>
</dbReference>
<dbReference type="PANTHER" id="PTHR11946">
    <property type="entry name" value="VALYL-TRNA SYNTHETASES"/>
    <property type="match status" value="1"/>
</dbReference>
<dbReference type="InterPro" id="IPR001412">
    <property type="entry name" value="aa-tRNA-synth_I_CS"/>
</dbReference>
<dbReference type="Pfam" id="PF00133">
    <property type="entry name" value="tRNA-synt_1"/>
    <property type="match status" value="1"/>
</dbReference>
<dbReference type="PRINTS" id="PR00986">
    <property type="entry name" value="TRNASYNTHVAL"/>
</dbReference>
<sequence length="867" mass="100159">MKELGTRYTPSDLEKKWYSYWKENGHFKPKGSGKPFTIMIPPPNITAALHMGHALNLILQDIMTRFKRMQGFRALWVPGEDHAGIATQNAVEKNLAKKGIDRRKLGREKFLETTWDWTREYRQKIREQIEAMGCSVDWSRERFTLDERLSHAVRKSFVQLYKEGLIYRGKYIVNWCPRCSTVLSDEEVEHEDEKGAFYHIKYPIKGSDEFVVIATTRPETMLADTGVAVYPSDERYLSLQGKTAILPLVNRELPIVADRYVDPTFGTGALKVTPAHDPNDFQIGIRHNLPLVEVFDKDAKITEAGGKYAGLDRYEARKQVVKDLEEQGYLLKIEPMVHAVGRCYRCDTVVEPSLSDQWYVKVGPLAERGIKAVEDGEVVFFPETWKKVYLNWMNDIRDWCISRQLWWGHRIPVWYCDECGEVIVEENDPESCPNCGSGKIRQDEDVLDTWFSSQLWPFTTLGWPEETEDLATYYPTSVLITGFDIIFFWVARMIMAGYHFMGEKPFEHVFINRLIRDKTGQKMSKSKGNGIDPLDVIKEYGTDAMRFTLAILAAQNHDIKLDIRFFDIYKKFANKIWNAARFAIMNLEDFESLELEKAELALEDRWILSRLQRSLESMTVSLESYDFPAAAKTIYAFFWNEFCDWYIESAKPRLYEGKGDRKVAQNVLVRVLDISLRMLHPIMPYITEELWQKLPGSDGALIVADWPKVEGNMIDPEAENAYSRLMDTVRGIRNVKAEMNIPPSTRTDVYYLGTPLEKSYLDLIAHLSNSNAISLKDGKSRGSVSAWGDQSNLFYVVLGEIDVPSEINRLQAKLEKECKDLEKTEVKLSNEDFLKNAPEEVVLENRERLVTSRDNIERIKKIIEDLR</sequence>
<dbReference type="Pfam" id="PF08264">
    <property type="entry name" value="Anticodon_1"/>
    <property type="match status" value="1"/>
</dbReference>
<dbReference type="GO" id="GO:0004832">
    <property type="term" value="F:valine-tRNA ligase activity"/>
    <property type="evidence" value="ECO:0007669"/>
    <property type="project" value="UniProtKB-UniRule"/>
</dbReference>
<dbReference type="SUPFAM" id="SSF47323">
    <property type="entry name" value="Anticodon-binding domain of a subclass of class I aminoacyl-tRNA synthetases"/>
    <property type="match status" value="1"/>
</dbReference>
<evidence type="ECO:0000256" key="7">
    <source>
        <dbReference type="ARBA" id="ARBA00022917"/>
    </source>
</evidence>
<evidence type="ECO:0000259" key="14">
    <source>
        <dbReference type="Pfam" id="PF08264"/>
    </source>
</evidence>
<dbReference type="InterPro" id="IPR013155">
    <property type="entry name" value="M/V/L/I-tRNA-synth_anticd-bd"/>
</dbReference>
<dbReference type="SUPFAM" id="SSF46589">
    <property type="entry name" value="tRNA-binding arm"/>
    <property type="match status" value="1"/>
</dbReference>
<evidence type="ECO:0000256" key="6">
    <source>
        <dbReference type="ARBA" id="ARBA00022840"/>
    </source>
</evidence>
<gene>
    <name evidence="12 16" type="primary">valS</name>
    <name evidence="16" type="ORF">MESINF_2415</name>
</gene>
<evidence type="ECO:0000256" key="11">
    <source>
        <dbReference type="ARBA" id="ARBA00060830"/>
    </source>
</evidence>
<organism evidence="16 17">
    <name type="scientific">Mesotoga infera</name>
    <dbReference type="NCBI Taxonomy" id="1236046"/>
    <lineage>
        <taxon>Bacteria</taxon>
        <taxon>Thermotogati</taxon>
        <taxon>Thermotogota</taxon>
        <taxon>Thermotogae</taxon>
        <taxon>Kosmotogales</taxon>
        <taxon>Kosmotogaceae</taxon>
        <taxon>Mesotoga</taxon>
    </lineage>
</organism>
<feature type="domain" description="Aminoacyl-tRNA synthetase class Ia" evidence="13">
    <location>
        <begin position="16"/>
        <end position="562"/>
    </location>
</feature>
<keyword evidence="6 12" id="KW-0067">ATP-binding</keyword>
<dbReference type="PROSITE" id="PS00178">
    <property type="entry name" value="AA_TRNA_LIGASE_I"/>
    <property type="match status" value="1"/>
</dbReference>
<dbReference type="GO" id="GO:0002161">
    <property type="term" value="F:aminoacyl-tRNA deacylase activity"/>
    <property type="evidence" value="ECO:0007669"/>
    <property type="project" value="InterPro"/>
</dbReference>
<dbReference type="InterPro" id="IPR019499">
    <property type="entry name" value="Val-tRNA_synth_tRNA-bd"/>
</dbReference>
<feature type="binding site" evidence="12">
    <location>
        <position position="525"/>
    </location>
    <ligand>
        <name>ATP</name>
        <dbReference type="ChEBI" id="CHEBI:30616"/>
    </ligand>
</feature>
<dbReference type="InterPro" id="IPR014729">
    <property type="entry name" value="Rossmann-like_a/b/a_fold"/>
</dbReference>
<keyword evidence="4 12" id="KW-0436">Ligase</keyword>
<dbReference type="EC" id="6.1.1.9" evidence="12"/>
<dbReference type="Gene3D" id="1.10.730.10">
    <property type="entry name" value="Isoleucyl-tRNA Synthetase, Domain 1"/>
    <property type="match status" value="1"/>
</dbReference>
<evidence type="ECO:0000256" key="3">
    <source>
        <dbReference type="ARBA" id="ARBA00022490"/>
    </source>
</evidence>
<dbReference type="CDD" id="cd00817">
    <property type="entry name" value="ValRS_core"/>
    <property type="match status" value="1"/>
</dbReference>
<comment type="domain">
    <text evidence="12">ValRS has two distinct active sites: one for aminoacylation and one for editing. The misactivated threonine is translocated from the active site to the editing site.</text>
</comment>
<evidence type="ECO:0000256" key="1">
    <source>
        <dbReference type="ARBA" id="ARBA00004496"/>
    </source>
</evidence>
<evidence type="ECO:0000256" key="12">
    <source>
        <dbReference type="HAMAP-Rule" id="MF_02004"/>
    </source>
</evidence>
<dbReference type="GO" id="GO:0006438">
    <property type="term" value="P:valyl-tRNA aminoacylation"/>
    <property type="evidence" value="ECO:0007669"/>
    <property type="project" value="UniProtKB-UniRule"/>
</dbReference>
<dbReference type="Pfam" id="PF10458">
    <property type="entry name" value="Val_tRNA-synt_C"/>
    <property type="match status" value="1"/>
</dbReference>
<dbReference type="FunFam" id="3.40.50.620:FF:000098">
    <property type="entry name" value="Valine--tRNA ligase"/>
    <property type="match status" value="1"/>
</dbReference>